<evidence type="ECO:0000313" key="2">
    <source>
        <dbReference type="EMBL" id="SDK35533.1"/>
    </source>
</evidence>
<name>A0A1G9B7Q8_9LACT</name>
<dbReference type="EMBL" id="FNFK01000025">
    <property type="protein sequence ID" value="SDK35533.1"/>
    <property type="molecule type" value="Genomic_DNA"/>
</dbReference>
<proteinExistence type="predicted"/>
<organism evidence="2 3">
    <name type="scientific">Alkalibacterium thalassium</name>
    <dbReference type="NCBI Taxonomy" id="426701"/>
    <lineage>
        <taxon>Bacteria</taxon>
        <taxon>Bacillati</taxon>
        <taxon>Bacillota</taxon>
        <taxon>Bacilli</taxon>
        <taxon>Lactobacillales</taxon>
        <taxon>Carnobacteriaceae</taxon>
        <taxon>Alkalibacterium</taxon>
    </lineage>
</organism>
<protein>
    <submittedName>
        <fullName evidence="2">Uncharacterized protein YoxC, contains an MCP-like domain</fullName>
    </submittedName>
</protein>
<dbReference type="RefSeq" id="WP_091267099.1">
    <property type="nucleotide sequence ID" value="NZ_FNFK01000025.1"/>
</dbReference>
<keyword evidence="1" id="KW-1133">Transmembrane helix</keyword>
<reference evidence="3" key="1">
    <citation type="submission" date="2016-10" db="EMBL/GenBank/DDBJ databases">
        <authorList>
            <person name="Varghese N."/>
            <person name="Submissions S."/>
        </authorList>
    </citation>
    <scope>NUCLEOTIDE SEQUENCE [LARGE SCALE GENOMIC DNA]</scope>
    <source>
        <strain evidence="3">DSM 19181</strain>
    </source>
</reference>
<keyword evidence="1" id="KW-0472">Membrane</keyword>
<feature type="transmembrane region" description="Helical" evidence="1">
    <location>
        <begin position="6"/>
        <end position="27"/>
    </location>
</feature>
<evidence type="ECO:0000256" key="1">
    <source>
        <dbReference type="SAM" id="Phobius"/>
    </source>
</evidence>
<dbReference type="Proteomes" id="UP000199433">
    <property type="component" value="Unassembled WGS sequence"/>
</dbReference>
<sequence>MDLGYILSLVILGVSLVVLIVMGFLAMKKMKPTLKNIEDTKEVVNGHIDHFTREAEVMQEKVGHIMARVDNTKNVAEIKIQNFDELSDSAASLSESLMYLKEHGVEYSKGIAENSYKELKTDGPRLARTFKLAFKKTVDKQKQRHKTGHADQLPAVVNHQLTEIER</sequence>
<gene>
    <name evidence="2" type="ORF">SAMN04488098_102524</name>
</gene>
<dbReference type="AlphaFoldDB" id="A0A1G9B7Q8"/>
<evidence type="ECO:0000313" key="3">
    <source>
        <dbReference type="Proteomes" id="UP000199433"/>
    </source>
</evidence>
<keyword evidence="3" id="KW-1185">Reference proteome</keyword>
<keyword evidence="1" id="KW-0812">Transmembrane</keyword>
<accession>A0A1G9B7Q8</accession>
<dbReference type="STRING" id="426701.SAMN04488098_102524"/>